<feature type="chain" id="PRO_5037979424" description="VPLPA-CTERM protein sorting domain-containing protein" evidence="2">
    <location>
        <begin position="20"/>
        <end position="212"/>
    </location>
</feature>
<organism evidence="3 4">
    <name type="scientific">Rhodobaculum claviforme</name>
    <dbReference type="NCBI Taxonomy" id="1549854"/>
    <lineage>
        <taxon>Bacteria</taxon>
        <taxon>Pseudomonadati</taxon>
        <taxon>Pseudomonadota</taxon>
        <taxon>Alphaproteobacteria</taxon>
        <taxon>Rhodobacterales</taxon>
        <taxon>Paracoccaceae</taxon>
        <taxon>Rhodobaculum</taxon>
    </lineage>
</organism>
<dbReference type="Proteomes" id="UP000706333">
    <property type="component" value="Unassembled WGS sequence"/>
</dbReference>
<feature type="transmembrane region" description="Helical" evidence="1">
    <location>
        <begin position="186"/>
        <end position="206"/>
    </location>
</feature>
<proteinExistence type="predicted"/>
<evidence type="ECO:0000313" key="3">
    <source>
        <dbReference type="EMBL" id="MBK5926160.1"/>
    </source>
</evidence>
<evidence type="ECO:0000256" key="2">
    <source>
        <dbReference type="SAM" id="SignalP"/>
    </source>
</evidence>
<sequence>MKHFAGAAVALVLAAPVSAATLDFSGDICGGPCINNAPIDSTYGSILGQLAVSYTFNVNTATSDAFLRWYGPDYSGLTGVAYGANGGRPEILFTPAAGYEVTIRSFQLGAWPNQNRTTQVSVLDRDGNALFASPAGITISGTAPTTFSGPWTRSDGLRIQWGPDGFNVGIDNIVFSVQPTGTTNVIPLPASLWLLGGGLVALLGAGRTRRRA</sequence>
<keyword evidence="1" id="KW-0812">Transmembrane</keyword>
<reference evidence="3" key="2">
    <citation type="journal article" date="2020" name="Microorganisms">
        <title>Osmotic Adaptation and Compatible Solute Biosynthesis of Phototrophic Bacteria as Revealed from Genome Analyses.</title>
        <authorList>
            <person name="Imhoff J.F."/>
            <person name="Rahn T."/>
            <person name="Kunzel S."/>
            <person name="Keller A."/>
            <person name="Neulinger S.C."/>
        </authorList>
    </citation>
    <scope>NUCLEOTIDE SEQUENCE</scope>
    <source>
        <strain evidence="3">LMG 28126</strain>
    </source>
</reference>
<dbReference type="AlphaFoldDB" id="A0A934WEG7"/>
<keyword evidence="1" id="KW-0472">Membrane</keyword>
<comment type="caution">
    <text evidence="3">The sequence shown here is derived from an EMBL/GenBank/DDBJ whole genome shotgun (WGS) entry which is preliminary data.</text>
</comment>
<keyword evidence="4" id="KW-1185">Reference proteome</keyword>
<name>A0A934WEG7_9RHOB</name>
<keyword evidence="1" id="KW-1133">Transmembrane helix</keyword>
<evidence type="ECO:0000256" key="1">
    <source>
        <dbReference type="SAM" id="Phobius"/>
    </source>
</evidence>
<protein>
    <recommendedName>
        <fullName evidence="5">VPLPA-CTERM protein sorting domain-containing protein</fullName>
    </recommendedName>
</protein>
<dbReference type="EMBL" id="NHSD01000105">
    <property type="protein sequence ID" value="MBK5926160.1"/>
    <property type="molecule type" value="Genomic_DNA"/>
</dbReference>
<accession>A0A934WEG7</accession>
<dbReference type="RefSeq" id="WP_201155712.1">
    <property type="nucleotide sequence ID" value="NZ_NHSD01000105.1"/>
</dbReference>
<gene>
    <name evidence="3" type="ORF">CCR87_02125</name>
</gene>
<feature type="signal peptide" evidence="2">
    <location>
        <begin position="1"/>
        <end position="19"/>
    </location>
</feature>
<reference evidence="3" key="1">
    <citation type="submission" date="2017-05" db="EMBL/GenBank/DDBJ databases">
        <authorList>
            <person name="Imhoff J.F."/>
            <person name="Rahn T."/>
            <person name="Kuenzel S."/>
            <person name="Neulinger S.C."/>
        </authorList>
    </citation>
    <scope>NUCLEOTIDE SEQUENCE</scope>
    <source>
        <strain evidence="3">LMG 28126</strain>
    </source>
</reference>
<evidence type="ECO:0008006" key="5">
    <source>
        <dbReference type="Google" id="ProtNLM"/>
    </source>
</evidence>
<evidence type="ECO:0000313" key="4">
    <source>
        <dbReference type="Proteomes" id="UP000706333"/>
    </source>
</evidence>
<keyword evidence="2" id="KW-0732">Signal</keyword>